<protein>
    <submittedName>
        <fullName evidence="4">SPW repeat-containing protein</fullName>
    </submittedName>
</protein>
<reference evidence="4 5" key="1">
    <citation type="submission" date="2016-11" db="EMBL/GenBank/DDBJ databases">
        <authorList>
            <person name="Jaros S."/>
            <person name="Januszkiewicz K."/>
            <person name="Wedrychowicz H."/>
        </authorList>
    </citation>
    <scope>NUCLEOTIDE SEQUENCE [LARGE SCALE GENOMIC DNA]</scope>
    <source>
        <strain evidence="4 5">CGMCC 4.2025</strain>
    </source>
</reference>
<dbReference type="Proteomes" id="UP000184111">
    <property type="component" value="Unassembled WGS sequence"/>
</dbReference>
<accession>A0A1M7HYY7</accession>
<evidence type="ECO:0000313" key="4">
    <source>
        <dbReference type="EMBL" id="SHM33660.1"/>
    </source>
</evidence>
<name>A0A1M7HYY7_9ACTN</name>
<dbReference type="RefSeq" id="WP_073499206.1">
    <property type="nucleotide sequence ID" value="NZ_FRBI01000010.1"/>
</dbReference>
<dbReference type="Pfam" id="PF03779">
    <property type="entry name" value="SPW"/>
    <property type="match status" value="1"/>
</dbReference>
<feature type="domain" description="SPW repeat-containing integral membrane" evidence="3">
    <location>
        <begin position="44"/>
        <end position="141"/>
    </location>
</feature>
<evidence type="ECO:0000256" key="2">
    <source>
        <dbReference type="SAM" id="Phobius"/>
    </source>
</evidence>
<sequence>MATDSTHSTSQTRSTSGIDTHPDLMALRGRYAEASAKPISGLIEGLCLLTGLYLAISPWVVGFTGFTGLRVSNLITGIALAVLAMGFGSVLERTVGLGWCAIAIGVWTIVAPWAITGPNAAITHTIVNNAIVGGVAIALGLATMGLGFMGGRRRAR</sequence>
<dbReference type="AlphaFoldDB" id="A0A1M7HYY7"/>
<feature type="transmembrane region" description="Helical" evidence="2">
    <location>
        <begin position="39"/>
        <end position="61"/>
    </location>
</feature>
<evidence type="ECO:0000256" key="1">
    <source>
        <dbReference type="SAM" id="MobiDB-lite"/>
    </source>
</evidence>
<evidence type="ECO:0000259" key="3">
    <source>
        <dbReference type="Pfam" id="PF03779"/>
    </source>
</evidence>
<evidence type="ECO:0000313" key="5">
    <source>
        <dbReference type="Proteomes" id="UP000184111"/>
    </source>
</evidence>
<feature type="compositionally biased region" description="Low complexity" evidence="1">
    <location>
        <begin position="1"/>
        <end position="16"/>
    </location>
</feature>
<keyword evidence="2" id="KW-0472">Membrane</keyword>
<feature type="region of interest" description="Disordered" evidence="1">
    <location>
        <begin position="1"/>
        <end position="21"/>
    </location>
</feature>
<proteinExistence type="predicted"/>
<dbReference type="EMBL" id="FRBI01000010">
    <property type="protein sequence ID" value="SHM33660.1"/>
    <property type="molecule type" value="Genomic_DNA"/>
</dbReference>
<feature type="transmembrane region" description="Helical" evidence="2">
    <location>
        <begin position="127"/>
        <end position="149"/>
    </location>
</feature>
<feature type="transmembrane region" description="Helical" evidence="2">
    <location>
        <begin position="95"/>
        <end position="115"/>
    </location>
</feature>
<keyword evidence="2" id="KW-1133">Transmembrane helix</keyword>
<organism evidence="4 5">
    <name type="scientific">Actinacidiphila paucisporea</name>
    <dbReference type="NCBI Taxonomy" id="310782"/>
    <lineage>
        <taxon>Bacteria</taxon>
        <taxon>Bacillati</taxon>
        <taxon>Actinomycetota</taxon>
        <taxon>Actinomycetes</taxon>
        <taxon>Kitasatosporales</taxon>
        <taxon>Streptomycetaceae</taxon>
        <taxon>Actinacidiphila</taxon>
    </lineage>
</organism>
<dbReference type="STRING" id="310782.SAMN05216499_11091"/>
<dbReference type="InterPro" id="IPR005530">
    <property type="entry name" value="SPW"/>
</dbReference>
<keyword evidence="2" id="KW-0812">Transmembrane</keyword>
<gene>
    <name evidence="4" type="ORF">SAMN05216499_11091</name>
</gene>
<feature type="transmembrane region" description="Helical" evidence="2">
    <location>
        <begin position="67"/>
        <end position="88"/>
    </location>
</feature>
<keyword evidence="5" id="KW-1185">Reference proteome</keyword>